<comment type="caution">
    <text evidence="2">The sequence shown here is derived from an EMBL/GenBank/DDBJ whole genome shotgun (WGS) entry which is preliminary data.</text>
</comment>
<organism evidence="2">
    <name type="scientific">marine sediment metagenome</name>
    <dbReference type="NCBI Taxonomy" id="412755"/>
    <lineage>
        <taxon>unclassified sequences</taxon>
        <taxon>metagenomes</taxon>
        <taxon>ecological metagenomes</taxon>
    </lineage>
</organism>
<proteinExistence type="predicted"/>
<gene>
    <name evidence="2" type="ORF">S06H3_11535</name>
</gene>
<evidence type="ECO:0000259" key="1">
    <source>
        <dbReference type="Pfam" id="PF01869"/>
    </source>
</evidence>
<feature type="non-terminal residue" evidence="2">
    <location>
        <position position="1"/>
    </location>
</feature>
<dbReference type="SUPFAM" id="SSF53067">
    <property type="entry name" value="Actin-like ATPase domain"/>
    <property type="match status" value="1"/>
</dbReference>
<dbReference type="AlphaFoldDB" id="X1LBE8"/>
<feature type="non-terminal residue" evidence="2">
    <location>
        <position position="170"/>
    </location>
</feature>
<sequence>GLNSPFGWDYILGDEGSGYEIGIKALRALMRAYDGRGESTLLSKTVLEDLNIKNISELIKWAYSDYFLKVRVAAIAKTVCKTAEMGDKISKKILKEEADEAIISVKTVVDKLCLADKEFDLVFVGNVFMCEKYFKSVLMRKLKSKFTKINFKSLTKKPVEGAIKLALENL</sequence>
<dbReference type="Pfam" id="PF01869">
    <property type="entry name" value="BcrAD_BadFG"/>
    <property type="match status" value="1"/>
</dbReference>
<reference evidence="2" key="1">
    <citation type="journal article" date="2014" name="Front. Microbiol.">
        <title>High frequency of phylogenetically diverse reductive dehalogenase-homologous genes in deep subseafloor sedimentary metagenomes.</title>
        <authorList>
            <person name="Kawai M."/>
            <person name="Futagami T."/>
            <person name="Toyoda A."/>
            <person name="Takaki Y."/>
            <person name="Nishi S."/>
            <person name="Hori S."/>
            <person name="Arai W."/>
            <person name="Tsubouchi T."/>
            <person name="Morono Y."/>
            <person name="Uchiyama I."/>
            <person name="Ito T."/>
            <person name="Fujiyama A."/>
            <person name="Inagaki F."/>
            <person name="Takami H."/>
        </authorList>
    </citation>
    <scope>NUCLEOTIDE SEQUENCE</scope>
    <source>
        <strain evidence="2">Expedition CK06-06</strain>
    </source>
</reference>
<dbReference type="InterPro" id="IPR043129">
    <property type="entry name" value="ATPase_NBD"/>
</dbReference>
<dbReference type="EMBL" id="BARV01005623">
    <property type="protein sequence ID" value="GAI16632.1"/>
    <property type="molecule type" value="Genomic_DNA"/>
</dbReference>
<evidence type="ECO:0000313" key="2">
    <source>
        <dbReference type="EMBL" id="GAI16632.1"/>
    </source>
</evidence>
<dbReference type="PANTHER" id="PTHR43190">
    <property type="entry name" value="N-ACETYL-D-GLUCOSAMINE KINASE"/>
    <property type="match status" value="1"/>
</dbReference>
<name>X1LBE8_9ZZZZ</name>
<feature type="domain" description="ATPase BadF/BadG/BcrA/BcrD type" evidence="1">
    <location>
        <begin position="7"/>
        <end position="163"/>
    </location>
</feature>
<dbReference type="Gene3D" id="3.30.420.40">
    <property type="match status" value="1"/>
</dbReference>
<dbReference type="PANTHER" id="PTHR43190:SF3">
    <property type="entry name" value="N-ACETYL-D-GLUCOSAMINE KINASE"/>
    <property type="match status" value="1"/>
</dbReference>
<dbReference type="InterPro" id="IPR052519">
    <property type="entry name" value="Euk-type_GlcNAc_Kinase"/>
</dbReference>
<dbReference type="InterPro" id="IPR002731">
    <property type="entry name" value="ATPase_BadF"/>
</dbReference>
<accession>X1LBE8</accession>
<protein>
    <recommendedName>
        <fullName evidence="1">ATPase BadF/BadG/BcrA/BcrD type domain-containing protein</fullName>
    </recommendedName>
</protein>